<keyword evidence="3" id="KW-1185">Reference proteome</keyword>
<gene>
    <name evidence="2" type="ORF">AFUS01_LOCUS3995</name>
</gene>
<name>A0A8J2J663_9HEXA</name>
<dbReference type="Proteomes" id="UP000708208">
    <property type="component" value="Unassembled WGS sequence"/>
</dbReference>
<evidence type="ECO:0000256" key="1">
    <source>
        <dbReference type="SAM" id="MobiDB-lite"/>
    </source>
</evidence>
<comment type="caution">
    <text evidence="2">The sequence shown here is derived from an EMBL/GenBank/DDBJ whole genome shotgun (WGS) entry which is preliminary data.</text>
</comment>
<feature type="region of interest" description="Disordered" evidence="1">
    <location>
        <begin position="70"/>
        <end position="106"/>
    </location>
</feature>
<protein>
    <submittedName>
        <fullName evidence="2">Uncharacterized protein</fullName>
    </submittedName>
</protein>
<dbReference type="EMBL" id="CAJVCH010024659">
    <property type="protein sequence ID" value="CAG7697313.1"/>
    <property type="molecule type" value="Genomic_DNA"/>
</dbReference>
<organism evidence="2 3">
    <name type="scientific">Allacma fusca</name>
    <dbReference type="NCBI Taxonomy" id="39272"/>
    <lineage>
        <taxon>Eukaryota</taxon>
        <taxon>Metazoa</taxon>
        <taxon>Ecdysozoa</taxon>
        <taxon>Arthropoda</taxon>
        <taxon>Hexapoda</taxon>
        <taxon>Collembola</taxon>
        <taxon>Symphypleona</taxon>
        <taxon>Sminthuridae</taxon>
        <taxon>Allacma</taxon>
    </lineage>
</organism>
<proteinExistence type="predicted"/>
<evidence type="ECO:0000313" key="2">
    <source>
        <dbReference type="EMBL" id="CAG7697313.1"/>
    </source>
</evidence>
<accession>A0A8J2J663</accession>
<feature type="compositionally biased region" description="Acidic residues" evidence="1">
    <location>
        <begin position="1"/>
        <end position="12"/>
    </location>
</feature>
<dbReference type="AlphaFoldDB" id="A0A8J2J663"/>
<reference evidence="2" key="1">
    <citation type="submission" date="2021-06" db="EMBL/GenBank/DDBJ databases">
        <authorList>
            <person name="Hodson N. C."/>
            <person name="Mongue J. A."/>
            <person name="Jaron S. K."/>
        </authorList>
    </citation>
    <scope>NUCLEOTIDE SEQUENCE</scope>
</reference>
<feature type="compositionally biased region" description="Low complexity" evidence="1">
    <location>
        <begin position="91"/>
        <end position="106"/>
    </location>
</feature>
<feature type="region of interest" description="Disordered" evidence="1">
    <location>
        <begin position="1"/>
        <end position="47"/>
    </location>
</feature>
<sequence length="139" mass="14704">MEELSAGEETDSSDIISPPSLLERDTNSDGPPVLSIDTIPDIGGQENSRTLAVTTDPAGEIDCHLISEIGQHIDPPRTNPSVSPVPMGKQASPNSPLASPSSPIDPSSVDIHALAVKFFAGVYDFNLDDCDRKATEFCD</sequence>
<evidence type="ECO:0000313" key="3">
    <source>
        <dbReference type="Proteomes" id="UP000708208"/>
    </source>
</evidence>